<evidence type="ECO:0000256" key="6">
    <source>
        <dbReference type="ARBA" id="ARBA00022989"/>
    </source>
</evidence>
<evidence type="ECO:0000256" key="2">
    <source>
        <dbReference type="ARBA" id="ARBA00022475"/>
    </source>
</evidence>
<feature type="transmembrane region" description="Helical" evidence="8">
    <location>
        <begin position="376"/>
        <end position="392"/>
    </location>
</feature>
<feature type="transmembrane region" description="Helical" evidence="8">
    <location>
        <begin position="351"/>
        <end position="370"/>
    </location>
</feature>
<dbReference type="GO" id="GO:0016763">
    <property type="term" value="F:pentosyltransferase activity"/>
    <property type="evidence" value="ECO:0007669"/>
    <property type="project" value="TreeGrafter"/>
</dbReference>
<reference evidence="10 11" key="1">
    <citation type="submission" date="2019-11" db="EMBL/GenBank/DDBJ databases">
        <authorList>
            <person name="Zheng R.K."/>
            <person name="Sun C.M."/>
        </authorList>
    </citation>
    <scope>NUCLEOTIDE SEQUENCE [LARGE SCALE GENOMIC DNA]</scope>
    <source>
        <strain evidence="10 11">WC007</strain>
    </source>
</reference>
<dbReference type="KEGG" id="mcos:GM418_17330"/>
<feature type="transmembrane region" description="Helical" evidence="8">
    <location>
        <begin position="404"/>
        <end position="427"/>
    </location>
</feature>
<feature type="transmembrane region" description="Helical" evidence="8">
    <location>
        <begin position="162"/>
        <end position="194"/>
    </location>
</feature>
<feature type="transmembrane region" description="Helical" evidence="8">
    <location>
        <begin position="318"/>
        <end position="339"/>
    </location>
</feature>
<sequence length="539" mass="62478">MFENKTLRLIFFIVAAAVFAAYITGLNIDVTRDAGKYATVSKEIYQNGNFINLTIHGEAYDQKPPMLFWLGALGFTIGKISNFWFKLPVLLLVFAGFYWAFRLGESLYNKRVGFLTGIMSAFSFIYLMYSMDIHTDTPLQAFVTLAFWQLFEFIKTKKTKHWILGFTAIGLAMLTKGPIGAAIPAFAVLGHLILKRNFKSLLDYRWYLGILLSFIIVSPALIGLMNQFGWEGIRFFFWENNVGRITGSYVKASNDPIFYIHNIAYLFLPWSLLFFIAVFMEFKTLIRNKFRSVEYFTFTGIWIYFIILNSASSQLPNYIFSIVPLIAVLTAKWLDIAIVNKKTLLKVFSIVQRYVVLLLWAGIFIVSFYLFPTPEWYIMIMVFAGIILTYFISTKVSDTPLRIIFPSLIVFACLAFIMNTHVFPYMFSFQAPPKAARYFSEYAEKGDTLYNYHYDEYELFFYSEPQAIQLYSFEEMKTVAGKKGKWVFTDAKGYKDISGLNKSSEVVFEYKHLYLNRPAGFISPRTRNKVLQPMYLIKY</sequence>
<accession>A0A6I6JW65</accession>
<dbReference type="Pfam" id="PF13231">
    <property type="entry name" value="PMT_2"/>
    <property type="match status" value="1"/>
</dbReference>
<feature type="transmembrane region" description="Helical" evidence="8">
    <location>
        <begin position="112"/>
        <end position="129"/>
    </location>
</feature>
<evidence type="ECO:0000256" key="1">
    <source>
        <dbReference type="ARBA" id="ARBA00004651"/>
    </source>
</evidence>
<keyword evidence="3" id="KW-0328">Glycosyltransferase</keyword>
<feature type="transmembrane region" description="Helical" evidence="8">
    <location>
        <begin position="257"/>
        <end position="280"/>
    </location>
</feature>
<dbReference type="GO" id="GO:0009103">
    <property type="term" value="P:lipopolysaccharide biosynthetic process"/>
    <property type="evidence" value="ECO:0007669"/>
    <property type="project" value="UniProtKB-ARBA"/>
</dbReference>
<evidence type="ECO:0000313" key="10">
    <source>
        <dbReference type="EMBL" id="QGY45370.1"/>
    </source>
</evidence>
<dbReference type="InterPro" id="IPR038731">
    <property type="entry name" value="RgtA/B/C-like"/>
</dbReference>
<feature type="transmembrane region" description="Helical" evidence="8">
    <location>
        <begin position="7"/>
        <end position="28"/>
    </location>
</feature>
<evidence type="ECO:0000256" key="5">
    <source>
        <dbReference type="ARBA" id="ARBA00022692"/>
    </source>
</evidence>
<evidence type="ECO:0000256" key="4">
    <source>
        <dbReference type="ARBA" id="ARBA00022679"/>
    </source>
</evidence>
<dbReference type="RefSeq" id="WP_158868514.1">
    <property type="nucleotide sequence ID" value="NZ_CP046401.1"/>
</dbReference>
<dbReference type="PANTHER" id="PTHR33908">
    <property type="entry name" value="MANNOSYLTRANSFERASE YKCB-RELATED"/>
    <property type="match status" value="1"/>
</dbReference>
<feature type="domain" description="Glycosyltransferase RgtA/B/C/D-like" evidence="9">
    <location>
        <begin position="63"/>
        <end position="222"/>
    </location>
</feature>
<keyword evidence="4" id="KW-0808">Transferase</keyword>
<dbReference type="EMBL" id="CP046401">
    <property type="protein sequence ID" value="QGY45370.1"/>
    <property type="molecule type" value="Genomic_DNA"/>
</dbReference>
<dbReference type="Proteomes" id="UP000428260">
    <property type="component" value="Chromosome"/>
</dbReference>
<proteinExistence type="predicted"/>
<keyword evidence="2" id="KW-1003">Cell membrane</keyword>
<organism evidence="10 11">
    <name type="scientific">Maribellus comscasis</name>
    <dbReference type="NCBI Taxonomy" id="2681766"/>
    <lineage>
        <taxon>Bacteria</taxon>
        <taxon>Pseudomonadati</taxon>
        <taxon>Bacteroidota</taxon>
        <taxon>Bacteroidia</taxon>
        <taxon>Marinilabiliales</taxon>
        <taxon>Prolixibacteraceae</taxon>
        <taxon>Maribellus</taxon>
    </lineage>
</organism>
<protein>
    <recommendedName>
        <fullName evidence="9">Glycosyltransferase RgtA/B/C/D-like domain-containing protein</fullName>
    </recommendedName>
</protein>
<evidence type="ECO:0000313" key="11">
    <source>
        <dbReference type="Proteomes" id="UP000428260"/>
    </source>
</evidence>
<keyword evidence="6 8" id="KW-1133">Transmembrane helix</keyword>
<dbReference type="PANTHER" id="PTHR33908:SF3">
    <property type="entry name" value="UNDECAPRENYL PHOSPHATE-ALPHA-4-AMINO-4-DEOXY-L-ARABINOSE ARABINOSYL TRANSFERASE"/>
    <property type="match status" value="1"/>
</dbReference>
<evidence type="ECO:0000259" key="9">
    <source>
        <dbReference type="Pfam" id="PF13231"/>
    </source>
</evidence>
<evidence type="ECO:0000256" key="7">
    <source>
        <dbReference type="ARBA" id="ARBA00023136"/>
    </source>
</evidence>
<keyword evidence="11" id="KW-1185">Reference proteome</keyword>
<keyword evidence="7 8" id="KW-0472">Membrane</keyword>
<dbReference type="GO" id="GO:0005886">
    <property type="term" value="C:plasma membrane"/>
    <property type="evidence" value="ECO:0007669"/>
    <property type="project" value="UniProtKB-SubCell"/>
</dbReference>
<feature type="transmembrane region" description="Helical" evidence="8">
    <location>
        <begin position="83"/>
        <end position="100"/>
    </location>
</feature>
<evidence type="ECO:0000256" key="3">
    <source>
        <dbReference type="ARBA" id="ARBA00022676"/>
    </source>
</evidence>
<keyword evidence="5 8" id="KW-0812">Transmembrane</keyword>
<dbReference type="GO" id="GO:0010041">
    <property type="term" value="P:response to iron(III) ion"/>
    <property type="evidence" value="ECO:0007669"/>
    <property type="project" value="TreeGrafter"/>
</dbReference>
<feature type="transmembrane region" description="Helical" evidence="8">
    <location>
        <begin position="206"/>
        <end position="225"/>
    </location>
</feature>
<dbReference type="InterPro" id="IPR050297">
    <property type="entry name" value="LipidA_mod_glycosyltrf_83"/>
</dbReference>
<dbReference type="AlphaFoldDB" id="A0A6I6JW65"/>
<gene>
    <name evidence="10" type="ORF">GM418_17330</name>
</gene>
<feature type="transmembrane region" description="Helical" evidence="8">
    <location>
        <begin position="292"/>
        <end position="312"/>
    </location>
</feature>
<evidence type="ECO:0000256" key="8">
    <source>
        <dbReference type="SAM" id="Phobius"/>
    </source>
</evidence>
<name>A0A6I6JW65_9BACT</name>
<comment type="subcellular location">
    <subcellularLocation>
        <location evidence="1">Cell membrane</location>
        <topology evidence="1">Multi-pass membrane protein</topology>
    </subcellularLocation>
</comment>